<sequence length="454" mass="47948">MATFTLSPSTSDLITLTPDPDIITVQFGANFTETDTLVNFSTADRIDISAYNYTEQQLQQLISGAQDLGGAVRIVGQPFSQLTLSGITFSQFQAAGSSLFIRTGADITAPTAPLPVQAEAFVAHTTTPSGTVVGRVQATDNIAVTQYTITGGTGPTAAFTINPNGNIILNNPAALTSTATLAVAARDAAGNQSPTTNIRIFHRIEEAVAVATFSDNINQSFQSNPDGLDAVRVAPGNYGSVTLVETAPDDGFRLRLRGPNSSVENPTWQARTNPAAGRNTEAVIQNITLLSIGTFQGIQDGITLDGFLINGGRVDLYDTNPNPGTARSNMTFRNNIFRGNRSSDPTIQIETAPGGPVSNNIVIQNNWFDGIGQLQPFQGVPQAIKLNNASNVTITENLIERYGPGVQGFGVLMQYGISNVSITNNTFDRIGVAAVFNQGSFATPPGNTVTNTPF</sequence>
<dbReference type="RefSeq" id="WP_286004639.1">
    <property type="nucleotide sequence ID" value="NZ_JASVEJ010000038.1"/>
</dbReference>
<proteinExistence type="predicted"/>
<dbReference type="InterPro" id="IPR012334">
    <property type="entry name" value="Pectin_lyas_fold"/>
</dbReference>
<evidence type="ECO:0000259" key="1">
    <source>
        <dbReference type="Pfam" id="PF13229"/>
    </source>
</evidence>
<dbReference type="SUPFAM" id="SSF51126">
    <property type="entry name" value="Pectin lyase-like"/>
    <property type="match status" value="1"/>
</dbReference>
<dbReference type="SUPFAM" id="SSF49313">
    <property type="entry name" value="Cadherin-like"/>
    <property type="match status" value="1"/>
</dbReference>
<dbReference type="CDD" id="cd11304">
    <property type="entry name" value="Cadherin_repeat"/>
    <property type="match status" value="1"/>
</dbReference>
<dbReference type="InterPro" id="IPR039448">
    <property type="entry name" value="Beta_helix"/>
</dbReference>
<dbReference type="Proteomes" id="UP001230986">
    <property type="component" value="Unassembled WGS sequence"/>
</dbReference>
<dbReference type="Gene3D" id="2.160.20.10">
    <property type="entry name" value="Single-stranded right-handed beta-helix, Pectin lyase-like"/>
    <property type="match status" value="1"/>
</dbReference>
<gene>
    <name evidence="2" type="ORF">QQ055_10035</name>
</gene>
<reference evidence="2 3" key="1">
    <citation type="submission" date="2023-06" db="EMBL/GenBank/DDBJ databases">
        <title>Whole genome sequence of Oscillatoria calcuttensis NRMC-F 0142.</title>
        <authorList>
            <person name="Shakena Fathima T."/>
            <person name="Muralitharan G."/>
            <person name="Thajuddin N."/>
        </authorList>
    </citation>
    <scope>NUCLEOTIDE SEQUENCE [LARGE SCALE GENOMIC DNA]</scope>
    <source>
        <strain evidence="2 3">NRMC-F 0142</strain>
    </source>
</reference>
<evidence type="ECO:0000313" key="3">
    <source>
        <dbReference type="Proteomes" id="UP001230986"/>
    </source>
</evidence>
<dbReference type="Gene3D" id="2.60.40.60">
    <property type="entry name" value="Cadherins"/>
    <property type="match status" value="1"/>
</dbReference>
<dbReference type="InterPro" id="IPR015919">
    <property type="entry name" value="Cadherin-like_sf"/>
</dbReference>
<protein>
    <submittedName>
        <fullName evidence="2">Right-handed parallel beta-helix repeat-containing protein</fullName>
    </submittedName>
</protein>
<dbReference type="EMBL" id="JASVEJ010000038">
    <property type="protein sequence ID" value="MDL5057789.1"/>
    <property type="molecule type" value="Genomic_DNA"/>
</dbReference>
<comment type="caution">
    <text evidence="2">The sequence shown here is derived from an EMBL/GenBank/DDBJ whole genome shotgun (WGS) entry which is preliminary data.</text>
</comment>
<name>A0ABT7M0J9_9CYAN</name>
<accession>A0ABT7M0J9</accession>
<organism evidence="2 3">
    <name type="scientific">Geitlerinema calcuttense NRMC-F 0142</name>
    <dbReference type="NCBI Taxonomy" id="2922238"/>
    <lineage>
        <taxon>Bacteria</taxon>
        <taxon>Bacillati</taxon>
        <taxon>Cyanobacteriota</taxon>
        <taxon>Cyanophyceae</taxon>
        <taxon>Geitlerinematales</taxon>
        <taxon>Geitlerinemataceae</taxon>
        <taxon>Geitlerinema</taxon>
    </lineage>
</organism>
<feature type="domain" description="Right handed beta helix" evidence="1">
    <location>
        <begin position="328"/>
        <end position="452"/>
    </location>
</feature>
<keyword evidence="3" id="KW-1185">Reference proteome</keyword>
<dbReference type="Pfam" id="PF13229">
    <property type="entry name" value="Beta_helix"/>
    <property type="match status" value="1"/>
</dbReference>
<dbReference type="InterPro" id="IPR011050">
    <property type="entry name" value="Pectin_lyase_fold/virulence"/>
</dbReference>
<evidence type="ECO:0000313" key="2">
    <source>
        <dbReference type="EMBL" id="MDL5057789.1"/>
    </source>
</evidence>